<feature type="domain" description="TNase-like" evidence="9">
    <location>
        <begin position="26"/>
        <end position="171"/>
    </location>
</feature>
<feature type="domain" description="TNase-like" evidence="9">
    <location>
        <begin position="337"/>
        <end position="492"/>
    </location>
</feature>
<dbReference type="GO" id="GO:0003723">
    <property type="term" value="F:RNA binding"/>
    <property type="evidence" value="ECO:0007669"/>
    <property type="project" value="UniProtKB-UniRule"/>
</dbReference>
<accession>A0A481UJS0</accession>
<dbReference type="Gene3D" id="2.40.50.90">
    <property type="match status" value="5"/>
</dbReference>
<evidence type="ECO:0000256" key="5">
    <source>
        <dbReference type="PIRNR" id="PIRNR017179"/>
    </source>
</evidence>
<feature type="domain" description="TNase-like" evidence="9">
    <location>
        <begin position="521"/>
        <end position="658"/>
    </location>
</feature>
<name>A0A481UJS0_9HYME</name>
<organism evidence="10">
    <name type="scientific">Aphelinus abdominalis</name>
    <dbReference type="NCBI Taxonomy" id="297830"/>
    <lineage>
        <taxon>Eukaryota</taxon>
        <taxon>Metazoa</taxon>
        <taxon>Ecdysozoa</taxon>
        <taxon>Arthropoda</taxon>
        <taxon>Hexapoda</taxon>
        <taxon>Insecta</taxon>
        <taxon>Pterygota</taxon>
        <taxon>Neoptera</taxon>
        <taxon>Endopterygota</taxon>
        <taxon>Hymenoptera</taxon>
        <taxon>Apocrita</taxon>
        <taxon>Proctotrupomorpha</taxon>
        <taxon>Chalcidoidea</taxon>
        <taxon>Aphelinidae</taxon>
        <taxon>Aphelininae</taxon>
        <taxon>Aphelinus</taxon>
    </lineage>
</organism>
<dbReference type="GO" id="GO:0005829">
    <property type="term" value="C:cytosol"/>
    <property type="evidence" value="ECO:0007669"/>
    <property type="project" value="UniProtKB-UniRule"/>
</dbReference>
<dbReference type="AlphaFoldDB" id="A0A481UJS0"/>
<feature type="compositionally biased region" description="Low complexity" evidence="7">
    <location>
        <begin position="1"/>
        <end position="20"/>
    </location>
</feature>
<dbReference type="Pfam" id="PF00565">
    <property type="entry name" value="SNase"/>
    <property type="match status" value="4"/>
</dbReference>
<dbReference type="SMART" id="SM00318">
    <property type="entry name" value="SNc"/>
    <property type="match status" value="4"/>
</dbReference>
<dbReference type="SUPFAM" id="SSF63748">
    <property type="entry name" value="Tudor/PWWP/MBT"/>
    <property type="match status" value="1"/>
</dbReference>
<proteinExistence type="evidence at transcript level"/>
<evidence type="ECO:0000259" key="8">
    <source>
        <dbReference type="PROSITE" id="PS50304"/>
    </source>
</evidence>
<reference evidence="10" key="1">
    <citation type="journal article" date="2019" name="Sci. Rep.">
        <title>No signal of deleterious mutation accumulation in conserved gene sequences of extant asexual hexapods.</title>
        <authorList>
            <person name="Brandt A."/>
            <person name="Bast J."/>
            <person name="Scheu S."/>
            <person name="Meusemann K."/>
            <person name="Donath A."/>
            <person name="Schuette K."/>
            <person name="Machida R."/>
            <person name="Kraaijeveld K."/>
        </authorList>
    </citation>
    <scope>NUCLEOTIDE SEQUENCE</scope>
</reference>
<evidence type="ECO:0000256" key="4">
    <source>
        <dbReference type="ARBA" id="ARBA00022737"/>
    </source>
</evidence>
<evidence type="ECO:0000259" key="9">
    <source>
        <dbReference type="PROSITE" id="PS50830"/>
    </source>
</evidence>
<keyword evidence="4" id="KW-0677">Repeat</keyword>
<protein>
    <recommendedName>
        <fullName evidence="2">Staphylococcal nuclease domain-containing protein 1</fullName>
    </recommendedName>
</protein>
<evidence type="ECO:0000256" key="6">
    <source>
        <dbReference type="SAM" id="Coils"/>
    </source>
</evidence>
<dbReference type="GO" id="GO:0031047">
    <property type="term" value="P:regulatory ncRNA-mediated gene silencing"/>
    <property type="evidence" value="ECO:0007669"/>
    <property type="project" value="UniProtKB-UniRule"/>
</dbReference>
<feature type="domain" description="TNase-like" evidence="9">
    <location>
        <begin position="199"/>
        <end position="329"/>
    </location>
</feature>
<comment type="subcellular location">
    <subcellularLocation>
        <location evidence="1 5">Cytoplasm</location>
    </subcellularLocation>
</comment>
<dbReference type="PANTHER" id="PTHR12302">
    <property type="entry name" value="EBNA2 BINDING PROTEIN P100"/>
    <property type="match status" value="1"/>
</dbReference>
<dbReference type="Gene3D" id="2.30.30.140">
    <property type="match status" value="1"/>
</dbReference>
<dbReference type="FunFam" id="2.30.30.140:FF:000018">
    <property type="entry name" value="Serine/threonine-protein kinase 31"/>
    <property type="match status" value="1"/>
</dbReference>
<feature type="coiled-coil region" evidence="6">
    <location>
        <begin position="864"/>
        <end position="891"/>
    </location>
</feature>
<feature type="domain" description="Tudor" evidence="8">
    <location>
        <begin position="730"/>
        <end position="788"/>
    </location>
</feature>
<dbReference type="InterPro" id="IPR016685">
    <property type="entry name" value="Silence_cplx_Nase-comp_TudorSN"/>
</dbReference>
<evidence type="ECO:0000256" key="7">
    <source>
        <dbReference type="SAM" id="MobiDB-lite"/>
    </source>
</evidence>
<keyword evidence="6" id="KW-0175">Coiled coil</keyword>
<dbReference type="PIRSF" id="PIRSF017179">
    <property type="entry name" value="RISC-Tudor-SN"/>
    <property type="match status" value="1"/>
</dbReference>
<dbReference type="FunFam" id="2.40.50.90:FF:000002">
    <property type="entry name" value="Staphylococcal nuclease domain-containing protein"/>
    <property type="match status" value="1"/>
</dbReference>
<sequence>MSQSKQQNEQQQGQQQQQQPQTPPPKPCYGIVKQINSGDSITIRGQPKGGPPPEKTLILSNVIAPKLGRRTVNTNVETKDEPYAWEAREFLRKKLIGQEVTFIEEKSPNNNRVYGRVWLGKDQSGPSIAELLVSEGLVTVKRDTRISSPELTKLQELEDAAKSAGKGKWSTATPSSQHVRDVKYTVENPMSLVDKYAGKPVKAVIEHVRDGSTVKALLIPDYYHITLAISGIRCPAFRQDGTEPFADQARYFVETRLLQRDIEVILESANNTQFVGSILHPKGNIAEALLAEGFARCVDWSMNHIKTDKHKLYLAEKAAKDKRLHLWKDYVPARPSEELSGTVLEIASADAIIVRMNNGETKKIFLSSIRPPPRPQKQAIGEDGKPTRAKDFRPLYDIPWMFEAREFLRKKLIGKPVKVVVDYVQPARDNFPEKTCCTVHVGKVNIAEAMVSKGYATVVRYRQNDDQRSSYYNDLLVAESKAEKSGNGLHAKKDVPLQRIRDVSTDPAAAKSHLQSLKRAREMKAVVEFVTSGSRLKLFVPKEYCLITFLLAGVKCPRAARITPSSGGMEAEPYGDEALAFTRKFCFQKDVDVQVENMESKGSGFIGWLFVDGVNLSVALVEEGLAEVSNFIEQGEHLKTLKAAEDRAKASKLGIWKDRVEIEVEPEKEREEERTPAKRKIDYQEVVVSEVTDDLHVYTQKVDQKASLEGLLSRMRQEIAANPPLAGAYTPKKGDLAIAKFTEDDEWYRVKIERVAGPNVSVFYIDYGNRETLNVTRVAAMPAGFAGDKPYATENILALVSLPKDDDDKKAAIQAFREDTVTGKPLLLNIEFRNQGVPAITLVDPTSKEDIVKGLVTYGFLICTKGNDRKLKDLREEYRQAEKEARENHRNIWQYGDITDDDAKEFGVGR</sequence>
<dbReference type="InterPro" id="IPR016071">
    <property type="entry name" value="Staphylococal_nuclease_OB-fold"/>
</dbReference>
<evidence type="ECO:0000256" key="3">
    <source>
        <dbReference type="ARBA" id="ARBA00022490"/>
    </source>
</evidence>
<evidence type="ECO:0000313" key="10">
    <source>
        <dbReference type="EMBL" id="QBI71267.1"/>
    </source>
</evidence>
<dbReference type="PROSITE" id="PS50830">
    <property type="entry name" value="TNASE_3"/>
    <property type="match status" value="4"/>
</dbReference>
<keyword evidence="3 5" id="KW-0963">Cytoplasm</keyword>
<dbReference type="FunFam" id="2.40.50.90:FF:000018">
    <property type="entry name" value="Ribonuclease"/>
    <property type="match status" value="1"/>
</dbReference>
<dbReference type="EMBL" id="MH551269">
    <property type="protein sequence ID" value="QBI71267.1"/>
    <property type="molecule type" value="mRNA"/>
</dbReference>
<dbReference type="SMART" id="SM00333">
    <property type="entry name" value="TUDOR"/>
    <property type="match status" value="1"/>
</dbReference>
<dbReference type="GO" id="GO:0031332">
    <property type="term" value="C:RNAi effector complex"/>
    <property type="evidence" value="ECO:0007669"/>
    <property type="project" value="InterPro"/>
</dbReference>
<feature type="region of interest" description="Disordered" evidence="7">
    <location>
        <begin position="1"/>
        <end position="54"/>
    </location>
</feature>
<dbReference type="GO" id="GO:0006402">
    <property type="term" value="P:mRNA catabolic process"/>
    <property type="evidence" value="ECO:0007669"/>
    <property type="project" value="UniProtKB-UniRule"/>
</dbReference>
<evidence type="ECO:0000256" key="1">
    <source>
        <dbReference type="ARBA" id="ARBA00004496"/>
    </source>
</evidence>
<dbReference type="GO" id="GO:0004518">
    <property type="term" value="F:nuclease activity"/>
    <property type="evidence" value="ECO:0007669"/>
    <property type="project" value="TreeGrafter"/>
</dbReference>
<dbReference type="PROSITE" id="PS50304">
    <property type="entry name" value="TUDOR"/>
    <property type="match status" value="1"/>
</dbReference>
<evidence type="ECO:0000256" key="2">
    <source>
        <dbReference type="ARBA" id="ARBA00017230"/>
    </source>
</evidence>
<dbReference type="GO" id="GO:0005634">
    <property type="term" value="C:nucleus"/>
    <property type="evidence" value="ECO:0007669"/>
    <property type="project" value="TreeGrafter"/>
</dbReference>
<dbReference type="CDD" id="cd20433">
    <property type="entry name" value="Tudor_TDRD11"/>
    <property type="match status" value="1"/>
</dbReference>
<dbReference type="PANTHER" id="PTHR12302:SF2">
    <property type="entry name" value="STAPHYLOCOCCAL NUCLEASE DOMAIN-CONTAINING PROTEIN 1"/>
    <property type="match status" value="1"/>
</dbReference>
<dbReference type="InterPro" id="IPR035437">
    <property type="entry name" value="SNase_OB-fold_sf"/>
</dbReference>
<dbReference type="InterPro" id="IPR047386">
    <property type="entry name" value="Tudor_TDRD11"/>
</dbReference>
<dbReference type="Pfam" id="PF00567">
    <property type="entry name" value="TUDOR"/>
    <property type="match status" value="1"/>
</dbReference>
<dbReference type="CDD" id="cd00175">
    <property type="entry name" value="SNc"/>
    <property type="match status" value="1"/>
</dbReference>
<dbReference type="FunFam" id="2.40.50.90:FF:000001">
    <property type="entry name" value="Staphylococcal nuclease domain-containing protein"/>
    <property type="match status" value="1"/>
</dbReference>
<dbReference type="InterPro" id="IPR002999">
    <property type="entry name" value="Tudor"/>
</dbReference>
<dbReference type="SUPFAM" id="SSF50199">
    <property type="entry name" value="Staphylococcal nuclease"/>
    <property type="match status" value="5"/>
</dbReference>